<evidence type="ECO:0000256" key="1">
    <source>
        <dbReference type="SAM" id="Phobius"/>
    </source>
</evidence>
<dbReference type="Pfam" id="PF04773">
    <property type="entry name" value="FecR"/>
    <property type="match status" value="1"/>
</dbReference>
<comment type="caution">
    <text evidence="4">The sequence shown here is derived from an EMBL/GenBank/DDBJ whole genome shotgun (WGS) entry which is preliminary data.</text>
</comment>
<keyword evidence="1" id="KW-1133">Transmembrane helix</keyword>
<evidence type="ECO:0000313" key="5">
    <source>
        <dbReference type="Proteomes" id="UP000461730"/>
    </source>
</evidence>
<keyword evidence="1" id="KW-0472">Membrane</keyword>
<dbReference type="GO" id="GO:0016989">
    <property type="term" value="F:sigma factor antagonist activity"/>
    <property type="evidence" value="ECO:0007669"/>
    <property type="project" value="TreeGrafter"/>
</dbReference>
<dbReference type="Gene3D" id="3.55.50.30">
    <property type="match status" value="1"/>
</dbReference>
<gene>
    <name evidence="4" type="ORF">GO493_19885</name>
</gene>
<dbReference type="Gene3D" id="2.60.120.1440">
    <property type="match status" value="1"/>
</dbReference>
<feature type="domain" description="FecR protein" evidence="2">
    <location>
        <begin position="171"/>
        <end position="266"/>
    </location>
</feature>
<protein>
    <submittedName>
        <fullName evidence="4">DUF4974 domain-containing protein</fullName>
    </submittedName>
</protein>
<dbReference type="InterPro" id="IPR006860">
    <property type="entry name" value="FecR"/>
</dbReference>
<keyword evidence="1" id="KW-0812">Transmembrane</keyword>
<dbReference type="PIRSF" id="PIRSF018266">
    <property type="entry name" value="FecR"/>
    <property type="match status" value="1"/>
</dbReference>
<dbReference type="FunFam" id="2.60.120.1440:FF:000001">
    <property type="entry name" value="Putative anti-sigma factor"/>
    <property type="match status" value="1"/>
</dbReference>
<dbReference type="PANTHER" id="PTHR30273">
    <property type="entry name" value="PERIPLASMIC SIGNAL SENSOR AND SIGMA FACTOR ACTIVATOR FECR-RELATED"/>
    <property type="match status" value="1"/>
</dbReference>
<organism evidence="4 5">
    <name type="scientific">Chitinophaga tropicalis</name>
    <dbReference type="NCBI Taxonomy" id="2683588"/>
    <lineage>
        <taxon>Bacteria</taxon>
        <taxon>Pseudomonadati</taxon>
        <taxon>Bacteroidota</taxon>
        <taxon>Chitinophagia</taxon>
        <taxon>Chitinophagales</taxon>
        <taxon>Chitinophagaceae</taxon>
        <taxon>Chitinophaga</taxon>
    </lineage>
</organism>
<dbReference type="PANTHER" id="PTHR30273:SF2">
    <property type="entry name" value="PROTEIN FECR"/>
    <property type="match status" value="1"/>
</dbReference>
<dbReference type="AlphaFoldDB" id="A0A7K1U844"/>
<sequence length="380" mass="42484">MEHQDAYYRELAAKWQNGTITPQEKRILEEWYNQGQDEPVHIPAHFAKGEEEHKRRMLAGIRKKITIQKKPLLRYWYAAAAILLLCSIAGGYWLITGRSRSTEAFTHNGSVTPGTDKASLTLADGSVITLDSNTNKVLQQGGSKVINSAGGQLTYQVAGQDQDNALLVFNTLATPRGGQYKLTLPDGSRVWLNAASSIRFPTAFAGQERKVEVSGEAYFEVAKVASMPFRVVTKGMTVEVLGTHFNVNAYEDDLENSTTLMEGRVKVIANAIHAEQLLQPGQQSKLGKDGSFRLLSNVDVEEALAWKNGYFQFNGENIRSVMKKLARWYDVDVEFRGNMDGKDFEGTISRFERIDEVLRILSMTGLVHFKTDGRRIIVMT</sequence>
<dbReference type="Pfam" id="PF16344">
    <property type="entry name" value="FecR_C"/>
    <property type="match status" value="1"/>
</dbReference>
<proteinExistence type="predicted"/>
<dbReference type="EMBL" id="WRXN01000009">
    <property type="protein sequence ID" value="MVT10544.1"/>
    <property type="molecule type" value="Genomic_DNA"/>
</dbReference>
<reference evidence="4 5" key="1">
    <citation type="submission" date="2019-12" db="EMBL/GenBank/DDBJ databases">
        <title>Chitinophaga sp. strain ysch24 (GDMCC 1.1355), whole genome shotgun sequence.</title>
        <authorList>
            <person name="Zhang X."/>
        </authorList>
    </citation>
    <scope>NUCLEOTIDE SEQUENCE [LARGE SCALE GENOMIC DNA]</scope>
    <source>
        <strain evidence="5">ysch24</strain>
    </source>
</reference>
<dbReference type="InterPro" id="IPR012373">
    <property type="entry name" value="Ferrdict_sens_TM"/>
</dbReference>
<dbReference type="Proteomes" id="UP000461730">
    <property type="component" value="Unassembled WGS sequence"/>
</dbReference>
<evidence type="ECO:0000313" key="4">
    <source>
        <dbReference type="EMBL" id="MVT10544.1"/>
    </source>
</evidence>
<dbReference type="RefSeq" id="WP_157307987.1">
    <property type="nucleotide sequence ID" value="NZ_WRXN01000009.1"/>
</dbReference>
<evidence type="ECO:0000259" key="2">
    <source>
        <dbReference type="Pfam" id="PF04773"/>
    </source>
</evidence>
<keyword evidence="5" id="KW-1185">Reference proteome</keyword>
<evidence type="ECO:0000259" key="3">
    <source>
        <dbReference type="Pfam" id="PF16344"/>
    </source>
</evidence>
<accession>A0A7K1U844</accession>
<feature type="transmembrane region" description="Helical" evidence="1">
    <location>
        <begin position="72"/>
        <end position="95"/>
    </location>
</feature>
<dbReference type="InterPro" id="IPR032508">
    <property type="entry name" value="FecR_C"/>
</dbReference>
<name>A0A7K1U844_9BACT</name>
<feature type="domain" description="Protein FecR C-terminal" evidence="3">
    <location>
        <begin position="310"/>
        <end position="378"/>
    </location>
</feature>